<proteinExistence type="predicted"/>
<evidence type="ECO:0000313" key="5">
    <source>
        <dbReference type="EMBL" id="ABL00077.1"/>
    </source>
</evidence>
<evidence type="ECO:0008006" key="7">
    <source>
        <dbReference type="Google" id="ProtNLM"/>
    </source>
</evidence>
<evidence type="ECO:0000256" key="4">
    <source>
        <dbReference type="SAM" id="MobiDB-lite"/>
    </source>
</evidence>
<dbReference type="AlphaFoldDB" id="A1ARV6"/>
<dbReference type="SUPFAM" id="SSF56935">
    <property type="entry name" value="Porins"/>
    <property type="match status" value="2"/>
</dbReference>
<dbReference type="STRING" id="338966.Ppro_2471"/>
<name>A1ARV6_PELPD</name>
<dbReference type="HOGENOM" id="CLU_054172_0_0_7"/>
<evidence type="ECO:0000256" key="3">
    <source>
        <dbReference type="ARBA" id="ARBA00023237"/>
    </source>
</evidence>
<protein>
    <recommendedName>
        <fullName evidence="7">PEP-CTERM system associated protein</fullName>
    </recommendedName>
</protein>
<dbReference type="InterPro" id="IPR036942">
    <property type="entry name" value="Beta-barrel_TonB_sf"/>
</dbReference>
<reference evidence="5 6" key="1">
    <citation type="submission" date="2006-10" db="EMBL/GenBank/DDBJ databases">
        <title>Complete sequence of chromosome of Pelobacter propionicus DSM 2379.</title>
        <authorList>
            <consortium name="US DOE Joint Genome Institute"/>
            <person name="Copeland A."/>
            <person name="Lucas S."/>
            <person name="Lapidus A."/>
            <person name="Barry K."/>
            <person name="Detter J.C."/>
            <person name="Glavina del Rio T."/>
            <person name="Hammon N."/>
            <person name="Israni S."/>
            <person name="Dalin E."/>
            <person name="Tice H."/>
            <person name="Pitluck S."/>
            <person name="Saunders E."/>
            <person name="Brettin T."/>
            <person name="Bruce D."/>
            <person name="Han C."/>
            <person name="Tapia R."/>
            <person name="Schmutz J."/>
            <person name="Larimer F."/>
            <person name="Land M."/>
            <person name="Hauser L."/>
            <person name="Kyrpides N."/>
            <person name="Kim E."/>
            <person name="Lovley D."/>
            <person name="Richardson P."/>
        </authorList>
    </citation>
    <scope>NUCLEOTIDE SEQUENCE [LARGE SCALE GENOMIC DNA]</scope>
    <source>
        <strain evidence="6">DSM 2379 / NBRC 103807 / OttBd1</strain>
    </source>
</reference>
<keyword evidence="3" id="KW-0998">Cell outer membrane</keyword>
<feature type="compositionally biased region" description="Polar residues" evidence="4">
    <location>
        <begin position="264"/>
        <end position="275"/>
    </location>
</feature>
<dbReference type="InterPro" id="IPR017467">
    <property type="entry name" value="CHP03016_PEP-CTERM"/>
</dbReference>
<keyword evidence="6" id="KW-1185">Reference proteome</keyword>
<feature type="compositionally biased region" description="Low complexity" evidence="4">
    <location>
        <begin position="276"/>
        <end position="287"/>
    </location>
</feature>
<dbReference type="NCBIfam" id="TIGR03016">
    <property type="entry name" value="pepcterm_hypo_1"/>
    <property type="match status" value="1"/>
</dbReference>
<sequence>MVAGACQPVRAAEMELVPSLSVSEEYNDNVYETATNKRSDYITRVRPGATLRYLAPRLQGDVSYYFEYLKYARNSEGDEYNHDASLRGTVTLVENFLFLDLRDTYRRTTLDVTRSRETESSLFLNQTDENNATISPYMLWRLGEKGTLKTGYRYTDVRYWGEGIDRREHGAFADFSYELTSKLSLTAGYGFTRLLSDDTDYDKHDAYGGFRYQYADNSFVYGQVGNTWQLFSGGDSTDYIFWNAGITHDFSLFTATFETRVENSSDPQNGSFGTASSSSSVDPLSVSTKQTSYMGRIDKKFERGSMGFSTTYTEYDDTQDSGSSRDKLALRLFGAYEIYEKLNLGLSVTGEHTDYDSDYNQLDSEYDEDYPYRLIGSVRLNYAFKDDLSLGLTYSYDTQLRDLDSTSDSIDVNRVILEVRKTF</sequence>
<organism evidence="5 6">
    <name type="scientific">Pelobacter propionicus (strain DSM 2379 / NBRC 103807 / OttBd1)</name>
    <dbReference type="NCBI Taxonomy" id="338966"/>
    <lineage>
        <taxon>Bacteria</taxon>
        <taxon>Pseudomonadati</taxon>
        <taxon>Thermodesulfobacteriota</taxon>
        <taxon>Desulfuromonadia</taxon>
        <taxon>Desulfuromonadales</taxon>
        <taxon>Desulfuromonadaceae</taxon>
        <taxon>Pelobacter</taxon>
    </lineage>
</organism>
<keyword evidence="2" id="KW-0472">Membrane</keyword>
<dbReference type="GO" id="GO:0009279">
    <property type="term" value="C:cell outer membrane"/>
    <property type="evidence" value="ECO:0007669"/>
    <property type="project" value="UniProtKB-SubCell"/>
</dbReference>
<gene>
    <name evidence="5" type="ordered locus">Ppro_2471</name>
</gene>
<evidence type="ECO:0000256" key="1">
    <source>
        <dbReference type="ARBA" id="ARBA00004442"/>
    </source>
</evidence>
<dbReference type="Proteomes" id="UP000006732">
    <property type="component" value="Chromosome"/>
</dbReference>
<evidence type="ECO:0000256" key="2">
    <source>
        <dbReference type="ARBA" id="ARBA00023136"/>
    </source>
</evidence>
<dbReference type="EMBL" id="CP000482">
    <property type="protein sequence ID" value="ABL00077.1"/>
    <property type="molecule type" value="Genomic_DNA"/>
</dbReference>
<accession>A1ARV6</accession>
<evidence type="ECO:0000313" key="6">
    <source>
        <dbReference type="Proteomes" id="UP000006732"/>
    </source>
</evidence>
<dbReference type="Gene3D" id="2.40.170.20">
    <property type="entry name" value="TonB-dependent receptor, beta-barrel domain"/>
    <property type="match status" value="1"/>
</dbReference>
<dbReference type="eggNOG" id="COG5338">
    <property type="taxonomic scope" value="Bacteria"/>
</dbReference>
<feature type="region of interest" description="Disordered" evidence="4">
    <location>
        <begin position="264"/>
        <end position="287"/>
    </location>
</feature>
<dbReference type="KEGG" id="ppd:Ppro_2471"/>
<comment type="subcellular location">
    <subcellularLocation>
        <location evidence="1">Cell outer membrane</location>
    </subcellularLocation>
</comment>